<sequence length="127" mass="14449">MARGRPGKRDVPKPALPVLRRMLADTNDTSLLTMFWAIHAIQDDRAEFVKKSLFTYPPQAASTDMLTEYAAYQWDLEALITLMLNEPKSNLPPWLVRSPVNTRDFNGVANLVNTLRAVEDNSKQRAY</sequence>
<comment type="caution">
    <text evidence="1">The sequence shown here is derived from an EMBL/GenBank/DDBJ whole genome shotgun (WGS) entry which is preliminary data.</text>
</comment>
<dbReference type="EMBL" id="VISO01000001">
    <property type="protein sequence ID" value="TVZ75266.1"/>
    <property type="molecule type" value="Genomic_DNA"/>
</dbReference>
<dbReference type="Proteomes" id="UP000319824">
    <property type="component" value="Unassembled WGS sequence"/>
</dbReference>
<gene>
    <name evidence="1" type="ORF">BCL32_0733</name>
</gene>
<organism evidence="1 2">
    <name type="scientific">Rhizobium mongolense USDA 1844</name>
    <dbReference type="NCBI Taxonomy" id="1079460"/>
    <lineage>
        <taxon>Bacteria</taxon>
        <taxon>Pseudomonadati</taxon>
        <taxon>Pseudomonadota</taxon>
        <taxon>Alphaproteobacteria</taxon>
        <taxon>Hyphomicrobiales</taxon>
        <taxon>Rhizobiaceae</taxon>
        <taxon>Rhizobium/Agrobacterium group</taxon>
        <taxon>Rhizobium</taxon>
    </lineage>
</organism>
<dbReference type="AlphaFoldDB" id="A0A559TL19"/>
<proteinExistence type="predicted"/>
<name>A0A559TL19_9HYPH</name>
<evidence type="ECO:0000313" key="2">
    <source>
        <dbReference type="Proteomes" id="UP000319824"/>
    </source>
</evidence>
<reference evidence="1 2" key="1">
    <citation type="submission" date="2019-06" db="EMBL/GenBank/DDBJ databases">
        <title>Pac Bio to generate improved reference genome sequences for organisms with transposon mutant libraries (support for FEBA project).</title>
        <authorList>
            <person name="Blow M."/>
        </authorList>
    </citation>
    <scope>NUCLEOTIDE SEQUENCE [LARGE SCALE GENOMIC DNA]</scope>
    <source>
        <strain evidence="1 2">USDA 1844</strain>
    </source>
</reference>
<protein>
    <submittedName>
        <fullName evidence="1">Uncharacterized protein</fullName>
    </submittedName>
</protein>
<accession>A0A559TL19</accession>
<evidence type="ECO:0000313" key="1">
    <source>
        <dbReference type="EMBL" id="TVZ75266.1"/>
    </source>
</evidence>